<dbReference type="Proteomes" id="UP001642360">
    <property type="component" value="Unassembled WGS sequence"/>
</dbReference>
<evidence type="ECO:0000313" key="6">
    <source>
        <dbReference type="Proteomes" id="UP001642360"/>
    </source>
</evidence>
<dbReference type="InterPro" id="IPR025721">
    <property type="entry name" value="Exosome_cplx_N_dom"/>
</dbReference>
<evidence type="ECO:0000256" key="1">
    <source>
        <dbReference type="ARBA" id="ARBA00004604"/>
    </source>
</evidence>
<protein>
    <recommendedName>
        <fullName evidence="3">Exosome complex component N-terminal domain-containing protein</fullName>
    </recommendedName>
</protein>
<dbReference type="AlphaFoldDB" id="A0ABC8QZS6"/>
<name>A0ABC8QZS6_9AQUA</name>
<keyword evidence="6" id="KW-1185">Reference proteome</keyword>
<gene>
    <name evidence="5" type="ORF">ILEXP_LOCUS21714</name>
    <name evidence="4" type="ORF">ILEXP_LOCUS4771</name>
</gene>
<reference evidence="4 6" key="1">
    <citation type="submission" date="2024-02" db="EMBL/GenBank/DDBJ databases">
        <authorList>
            <person name="Vignale AGUSTIN F."/>
            <person name="Sosa J E."/>
            <person name="Modenutti C."/>
        </authorList>
    </citation>
    <scope>NUCLEOTIDE SEQUENCE [LARGE SCALE GENOMIC DNA]</scope>
</reference>
<feature type="domain" description="Exosome complex component N-terminal" evidence="3">
    <location>
        <begin position="10"/>
        <end position="47"/>
    </location>
</feature>
<comment type="subcellular location">
    <subcellularLocation>
        <location evidence="1">Nucleus</location>
        <location evidence="1">Nucleolus</location>
    </subcellularLocation>
</comment>
<dbReference type="Pfam" id="PF14382">
    <property type="entry name" value="ECR1_N"/>
    <property type="match status" value="1"/>
</dbReference>
<evidence type="ECO:0000256" key="2">
    <source>
        <dbReference type="ARBA" id="ARBA00022835"/>
    </source>
</evidence>
<dbReference type="SUPFAM" id="SSF110324">
    <property type="entry name" value="Ribosomal L27 protein-like"/>
    <property type="match status" value="1"/>
</dbReference>
<feature type="non-terminal residue" evidence="4">
    <location>
        <position position="58"/>
    </location>
</feature>
<evidence type="ECO:0000313" key="5">
    <source>
        <dbReference type="EMBL" id="CAK9153446.1"/>
    </source>
</evidence>
<dbReference type="GO" id="GO:0005730">
    <property type="term" value="C:nucleolus"/>
    <property type="evidence" value="ECO:0007669"/>
    <property type="project" value="UniProtKB-SubCell"/>
</dbReference>
<dbReference type="EMBL" id="CAUOFW020002393">
    <property type="protein sequence ID" value="CAK9153446.1"/>
    <property type="molecule type" value="Genomic_DNA"/>
</dbReference>
<evidence type="ECO:0000259" key="3">
    <source>
        <dbReference type="Pfam" id="PF14382"/>
    </source>
</evidence>
<dbReference type="PANTHER" id="PTHR12686">
    <property type="entry name" value="3'-5' EXORIBONUCLEASE CSL4-RELATED"/>
    <property type="match status" value="1"/>
</dbReference>
<keyword evidence="2" id="KW-0271">Exosome</keyword>
<proteinExistence type="predicted"/>
<dbReference type="Gene3D" id="2.40.50.100">
    <property type="match status" value="1"/>
</dbReference>
<organism evidence="4 6">
    <name type="scientific">Ilex paraguariensis</name>
    <name type="common">yerba mate</name>
    <dbReference type="NCBI Taxonomy" id="185542"/>
    <lineage>
        <taxon>Eukaryota</taxon>
        <taxon>Viridiplantae</taxon>
        <taxon>Streptophyta</taxon>
        <taxon>Embryophyta</taxon>
        <taxon>Tracheophyta</taxon>
        <taxon>Spermatophyta</taxon>
        <taxon>Magnoliopsida</taxon>
        <taxon>eudicotyledons</taxon>
        <taxon>Gunneridae</taxon>
        <taxon>Pentapetalae</taxon>
        <taxon>asterids</taxon>
        <taxon>campanulids</taxon>
        <taxon>Aquifoliales</taxon>
        <taxon>Aquifoliaceae</taxon>
        <taxon>Ilex</taxon>
    </lineage>
</organism>
<dbReference type="InterPro" id="IPR039771">
    <property type="entry name" value="Csl4"/>
</dbReference>
<evidence type="ECO:0000313" key="4">
    <source>
        <dbReference type="EMBL" id="CAK9137726.1"/>
    </source>
</evidence>
<dbReference type="PANTHER" id="PTHR12686:SF8">
    <property type="entry name" value="EXOSOME COMPLEX COMPONENT CSL4"/>
    <property type="match status" value="1"/>
</dbReference>
<sequence>MKDREGEKELVTPGEVLGKASELKAGRGAYIATDNKTVYASLTGFRSLIPPVPDSHDQ</sequence>
<accession>A0ABC8QZS6</accession>
<comment type="caution">
    <text evidence="4">The sequence shown here is derived from an EMBL/GenBank/DDBJ whole genome shotgun (WGS) entry which is preliminary data.</text>
</comment>
<dbReference type="EMBL" id="CAUOFW020000836">
    <property type="protein sequence ID" value="CAK9137726.1"/>
    <property type="molecule type" value="Genomic_DNA"/>
</dbReference>
<dbReference type="GO" id="GO:0000178">
    <property type="term" value="C:exosome (RNase complex)"/>
    <property type="evidence" value="ECO:0007669"/>
    <property type="project" value="UniProtKB-KW"/>
</dbReference>